<feature type="transmembrane region" description="Helical" evidence="7">
    <location>
        <begin position="76"/>
        <end position="97"/>
    </location>
</feature>
<dbReference type="PANTHER" id="PTHR30371:SF0">
    <property type="entry name" value="SEC-INDEPENDENT PROTEIN TRANSLOCASE PROTEIN TATC, CHLOROPLASTIC-RELATED"/>
    <property type="match status" value="1"/>
</dbReference>
<feature type="transmembrane region" description="Helical" evidence="7">
    <location>
        <begin position="109"/>
        <end position="135"/>
    </location>
</feature>
<keyword evidence="6 7" id="KW-0472">Membrane</keyword>
<evidence type="ECO:0000256" key="2">
    <source>
        <dbReference type="ARBA" id="ARBA00022692"/>
    </source>
</evidence>
<sequence>MTLIEHLRELRGRIIKALLGIAIGAVLGFIWYDYGLLEFLKQPYCSLPNELRYPSDDRCTLLFLDPAGGLLLRLKIAALTGVVISSPWWLYQLWAFITPGLHRNERRWAVSFVALSTTLFALGTICAWLTLNAGLRVLLTLAGDEVTAALTAPDYLSFVISLIVVFGVSFELPLIIVMLNLVGVLSYETLGKSRRWLYFLTFVFAALITPTQDPFSMLAMALPMVVLFEGAIQAARIHDKRAARRAAAEGYGDVPDDEPSHLDVTPSSIEQPYAVPAPDPVPLPTSDQRP</sequence>
<dbReference type="GO" id="GO:0043953">
    <property type="term" value="P:protein transport by the Tat complex"/>
    <property type="evidence" value="ECO:0007669"/>
    <property type="project" value="UniProtKB-UniRule"/>
</dbReference>
<keyword evidence="5 7" id="KW-0811">Translocation</keyword>
<evidence type="ECO:0000313" key="10">
    <source>
        <dbReference type="Proteomes" id="UP000463857"/>
    </source>
</evidence>
<dbReference type="PROSITE" id="PS01218">
    <property type="entry name" value="TATC"/>
    <property type="match status" value="1"/>
</dbReference>
<dbReference type="OrthoDB" id="9777044at2"/>
<dbReference type="AlphaFoldDB" id="A0A7L4YTE7"/>
<feature type="transmembrane region" description="Helical" evidence="7">
    <location>
        <begin position="195"/>
        <end position="211"/>
    </location>
</feature>
<dbReference type="NCBIfam" id="TIGR00945">
    <property type="entry name" value="tatC"/>
    <property type="match status" value="1"/>
</dbReference>
<keyword evidence="2 7" id="KW-0812">Transmembrane</keyword>
<dbReference type="GO" id="GO:0033281">
    <property type="term" value="C:TAT protein transport complex"/>
    <property type="evidence" value="ECO:0007669"/>
    <property type="project" value="UniProtKB-UniRule"/>
</dbReference>
<evidence type="ECO:0000256" key="8">
    <source>
        <dbReference type="SAM" id="MobiDB-lite"/>
    </source>
</evidence>
<keyword evidence="7" id="KW-0813">Transport</keyword>
<accession>A0A7L4YTE7</accession>
<comment type="caution">
    <text evidence="7">Lacks conserved residue(s) required for the propagation of feature annotation.</text>
</comment>
<dbReference type="Pfam" id="PF00902">
    <property type="entry name" value="TatC"/>
    <property type="match status" value="1"/>
</dbReference>
<comment type="function">
    <text evidence="7">Part of the twin-arginine translocation (Tat) system that transports large folded proteins containing a characteristic twin-arginine motif in their signal peptide across membranes. Together with TatB, TatC is part of a receptor directly interacting with Tat signal peptides.</text>
</comment>
<comment type="subunit">
    <text evidence="7">The Tat system comprises two distinct complexes: a TatABC complex, containing multiple copies of TatA, TatB and TatC subunits, and a separate TatA complex, containing only TatA subunits. Substrates initially bind to the TatABC complex, which probably triggers association of the separate TatA complex to form the active translocon.</text>
</comment>
<dbReference type="HAMAP" id="MF_00902">
    <property type="entry name" value="TatC"/>
    <property type="match status" value="1"/>
</dbReference>
<dbReference type="GO" id="GO:0009977">
    <property type="term" value="F:proton motive force dependent protein transmembrane transporter activity"/>
    <property type="evidence" value="ECO:0007669"/>
    <property type="project" value="TreeGrafter"/>
</dbReference>
<feature type="region of interest" description="Disordered" evidence="8">
    <location>
        <begin position="248"/>
        <end position="290"/>
    </location>
</feature>
<name>A0A7L4YTE7_9ACTN</name>
<dbReference type="InParanoid" id="A0A7L4YTE7"/>
<comment type="similarity">
    <text evidence="7">Belongs to the TatC family.</text>
</comment>
<reference evidence="9 10" key="1">
    <citation type="journal article" date="2018" name="Int. J. Syst. Evol. Microbiol.">
        <title>Epidermidibacterium keratini gen. nov., sp. nov., a member of the family Sporichthyaceae, isolated from keratin epidermis.</title>
        <authorList>
            <person name="Lee D.G."/>
            <person name="Trujillo M.E."/>
            <person name="Kang S."/>
            <person name="Nam J.J."/>
            <person name="Kim Y.J."/>
        </authorList>
    </citation>
    <scope>NUCLEOTIDE SEQUENCE [LARGE SCALE GENOMIC DNA]</scope>
    <source>
        <strain evidence="9 10">EPI-7</strain>
    </source>
</reference>
<evidence type="ECO:0000256" key="5">
    <source>
        <dbReference type="ARBA" id="ARBA00023010"/>
    </source>
</evidence>
<feature type="transmembrane region" description="Helical" evidence="7">
    <location>
        <begin position="155"/>
        <end position="183"/>
    </location>
</feature>
<keyword evidence="10" id="KW-1185">Reference proteome</keyword>
<organism evidence="9 10">
    <name type="scientific">Epidermidibacterium keratini</name>
    <dbReference type="NCBI Taxonomy" id="1891644"/>
    <lineage>
        <taxon>Bacteria</taxon>
        <taxon>Bacillati</taxon>
        <taxon>Actinomycetota</taxon>
        <taxon>Actinomycetes</taxon>
        <taxon>Sporichthyales</taxon>
        <taxon>Sporichthyaceae</taxon>
        <taxon>Epidermidibacterium</taxon>
    </lineage>
</organism>
<dbReference type="RefSeq" id="WP_159547173.1">
    <property type="nucleotide sequence ID" value="NZ_CP047156.1"/>
</dbReference>
<dbReference type="PRINTS" id="PR01840">
    <property type="entry name" value="TATCFAMILY"/>
</dbReference>
<keyword evidence="4 7" id="KW-1133">Transmembrane helix</keyword>
<evidence type="ECO:0000256" key="7">
    <source>
        <dbReference type="HAMAP-Rule" id="MF_00902"/>
    </source>
</evidence>
<dbReference type="Proteomes" id="UP000463857">
    <property type="component" value="Chromosome"/>
</dbReference>
<proteinExistence type="inferred from homology"/>
<evidence type="ECO:0000256" key="3">
    <source>
        <dbReference type="ARBA" id="ARBA00022927"/>
    </source>
</evidence>
<evidence type="ECO:0000256" key="4">
    <source>
        <dbReference type="ARBA" id="ARBA00022989"/>
    </source>
</evidence>
<dbReference type="InterPro" id="IPR019820">
    <property type="entry name" value="Sec-indep_translocase_CS"/>
</dbReference>
<dbReference type="PANTHER" id="PTHR30371">
    <property type="entry name" value="SEC-INDEPENDENT PROTEIN TRANSLOCASE PROTEIN TATC"/>
    <property type="match status" value="1"/>
</dbReference>
<feature type="transmembrane region" description="Helical" evidence="7">
    <location>
        <begin position="14"/>
        <end position="32"/>
    </location>
</feature>
<dbReference type="InterPro" id="IPR002033">
    <property type="entry name" value="TatC"/>
</dbReference>
<protein>
    <recommendedName>
        <fullName evidence="7">Sec-independent protein translocase protein TatC</fullName>
    </recommendedName>
</protein>
<dbReference type="FunCoup" id="A0A7L4YTE7">
    <property type="interactions" value="156"/>
</dbReference>
<evidence type="ECO:0000256" key="6">
    <source>
        <dbReference type="ARBA" id="ARBA00023136"/>
    </source>
</evidence>
<dbReference type="EMBL" id="CP047156">
    <property type="protein sequence ID" value="QHC02049.1"/>
    <property type="molecule type" value="Genomic_DNA"/>
</dbReference>
<gene>
    <name evidence="7 9" type="primary">tatC</name>
    <name evidence="9" type="ORF">EK0264_18395</name>
</gene>
<keyword evidence="7" id="KW-1003">Cell membrane</keyword>
<dbReference type="GO" id="GO:0065002">
    <property type="term" value="P:intracellular protein transmembrane transport"/>
    <property type="evidence" value="ECO:0007669"/>
    <property type="project" value="TreeGrafter"/>
</dbReference>
<comment type="subcellular location">
    <subcellularLocation>
        <location evidence="7">Cell membrane</location>
        <topology evidence="7">Multi-pass membrane protein</topology>
    </subcellularLocation>
    <subcellularLocation>
        <location evidence="1">Membrane</location>
        <topology evidence="1">Multi-pass membrane protein</topology>
    </subcellularLocation>
</comment>
<dbReference type="KEGG" id="eke:EK0264_18395"/>
<evidence type="ECO:0000313" key="9">
    <source>
        <dbReference type="EMBL" id="QHC02049.1"/>
    </source>
</evidence>
<evidence type="ECO:0000256" key="1">
    <source>
        <dbReference type="ARBA" id="ARBA00004141"/>
    </source>
</evidence>
<keyword evidence="3 7" id="KW-0653">Protein transport</keyword>